<feature type="compositionally biased region" description="Low complexity" evidence="2">
    <location>
        <begin position="164"/>
        <end position="187"/>
    </location>
</feature>
<accession>A0A7S1PQP9</accession>
<evidence type="ECO:0000256" key="1">
    <source>
        <dbReference type="SAM" id="Coils"/>
    </source>
</evidence>
<evidence type="ECO:0000256" key="2">
    <source>
        <dbReference type="SAM" id="MobiDB-lite"/>
    </source>
</evidence>
<feature type="region of interest" description="Disordered" evidence="2">
    <location>
        <begin position="161"/>
        <end position="196"/>
    </location>
</feature>
<reference evidence="3" key="1">
    <citation type="submission" date="2021-01" db="EMBL/GenBank/DDBJ databases">
        <authorList>
            <person name="Corre E."/>
            <person name="Pelletier E."/>
            <person name="Niang G."/>
            <person name="Scheremetjew M."/>
            <person name="Finn R."/>
            <person name="Kale V."/>
            <person name="Holt S."/>
            <person name="Cochrane G."/>
            <person name="Meng A."/>
            <person name="Brown T."/>
            <person name="Cohen L."/>
        </authorList>
    </citation>
    <scope>NUCLEOTIDE SEQUENCE</scope>
    <source>
        <strain evidence="3">CCAP 1951/1</strain>
    </source>
</reference>
<keyword evidence="1" id="KW-0175">Coiled coil</keyword>
<feature type="coiled-coil region" evidence="1">
    <location>
        <begin position="73"/>
        <end position="110"/>
    </location>
</feature>
<proteinExistence type="predicted"/>
<dbReference type="EMBL" id="HBGF01007129">
    <property type="protein sequence ID" value="CAD9096594.1"/>
    <property type="molecule type" value="Transcribed_RNA"/>
</dbReference>
<dbReference type="AlphaFoldDB" id="A0A7S1PQP9"/>
<feature type="coiled-coil region" evidence="1">
    <location>
        <begin position="6"/>
        <end position="40"/>
    </location>
</feature>
<gene>
    <name evidence="3" type="ORF">NDES1114_LOCUS4825</name>
</gene>
<feature type="region of interest" description="Disordered" evidence="2">
    <location>
        <begin position="211"/>
        <end position="236"/>
    </location>
</feature>
<protein>
    <submittedName>
        <fullName evidence="3">Uncharacterized protein</fullName>
    </submittedName>
</protein>
<sequence>MADDEAAQLRERVATLEAELKEQQELAAAFEEELKATIADRDEERKTAALCMQDHAATAKKAKLEANDALADMNEACEARRVAEAALHDAKQKQRAAEREAERLEALERQHAFDLKKATAEADKAVEEALMMQTTVEELRGRLRAVEGELMHAIEERDEARKLAAAAPQPAAEAEAAASSRSASASAGPISQDMQHVLGRLRHLALECRRNRAGAEARSKPTSRRASDAAVAASTS</sequence>
<organism evidence="3">
    <name type="scientific">Neobodo designis</name>
    <name type="common">Flagellated protozoan</name>
    <name type="synonym">Bodo designis</name>
    <dbReference type="NCBI Taxonomy" id="312471"/>
    <lineage>
        <taxon>Eukaryota</taxon>
        <taxon>Discoba</taxon>
        <taxon>Euglenozoa</taxon>
        <taxon>Kinetoplastea</taxon>
        <taxon>Metakinetoplastina</taxon>
        <taxon>Neobodonida</taxon>
        <taxon>Neobodo</taxon>
    </lineage>
</organism>
<evidence type="ECO:0000313" key="3">
    <source>
        <dbReference type="EMBL" id="CAD9096594.1"/>
    </source>
</evidence>
<name>A0A7S1PQP9_NEODS</name>